<dbReference type="GeneID" id="37271904"/>
<gene>
    <name evidence="2" type="ORF">FA09DRAFT_340837</name>
</gene>
<dbReference type="AlphaFoldDB" id="A0A316Z4P6"/>
<organism evidence="2 3">
    <name type="scientific">Tilletiopsis washingtonensis</name>
    <dbReference type="NCBI Taxonomy" id="58919"/>
    <lineage>
        <taxon>Eukaryota</taxon>
        <taxon>Fungi</taxon>
        <taxon>Dikarya</taxon>
        <taxon>Basidiomycota</taxon>
        <taxon>Ustilaginomycotina</taxon>
        <taxon>Exobasidiomycetes</taxon>
        <taxon>Entylomatales</taxon>
        <taxon>Entylomatales incertae sedis</taxon>
        <taxon>Tilletiopsis</taxon>
    </lineage>
</organism>
<dbReference type="RefSeq" id="XP_025596181.1">
    <property type="nucleotide sequence ID" value="XM_025744360.1"/>
</dbReference>
<evidence type="ECO:0000313" key="2">
    <source>
        <dbReference type="EMBL" id="PWN95902.1"/>
    </source>
</evidence>
<sequence length="119" mass="11973">MAQPAAPAAPHTPPPPPRFELLPPAYPAALLLSFCVAPLALHTPGLYARCVRPALAALLVSTTQAGSSLRSLVLPAPPPSDAPTARPPVLDAAHVPSLPSPRAASVSTTSLGDRAGARG</sequence>
<name>A0A316Z4P6_9BASI</name>
<evidence type="ECO:0000256" key="1">
    <source>
        <dbReference type="SAM" id="MobiDB-lite"/>
    </source>
</evidence>
<protein>
    <submittedName>
        <fullName evidence="2">Uncharacterized protein</fullName>
    </submittedName>
</protein>
<evidence type="ECO:0000313" key="3">
    <source>
        <dbReference type="Proteomes" id="UP000245946"/>
    </source>
</evidence>
<proteinExistence type="predicted"/>
<dbReference type="EMBL" id="KZ819302">
    <property type="protein sequence ID" value="PWN95902.1"/>
    <property type="molecule type" value="Genomic_DNA"/>
</dbReference>
<keyword evidence="3" id="KW-1185">Reference proteome</keyword>
<accession>A0A316Z4P6</accession>
<reference evidence="2 3" key="1">
    <citation type="journal article" date="2018" name="Mol. Biol. Evol.">
        <title>Broad Genomic Sampling Reveals a Smut Pathogenic Ancestry of the Fungal Clade Ustilaginomycotina.</title>
        <authorList>
            <person name="Kijpornyongpan T."/>
            <person name="Mondo S.J."/>
            <person name="Barry K."/>
            <person name="Sandor L."/>
            <person name="Lee J."/>
            <person name="Lipzen A."/>
            <person name="Pangilinan J."/>
            <person name="LaButti K."/>
            <person name="Hainaut M."/>
            <person name="Henrissat B."/>
            <person name="Grigoriev I.V."/>
            <person name="Spatafora J.W."/>
            <person name="Aime M.C."/>
        </authorList>
    </citation>
    <scope>NUCLEOTIDE SEQUENCE [LARGE SCALE GENOMIC DNA]</scope>
    <source>
        <strain evidence="2 3">MCA 4186</strain>
    </source>
</reference>
<feature type="region of interest" description="Disordered" evidence="1">
    <location>
        <begin position="71"/>
        <end position="119"/>
    </location>
</feature>
<dbReference type="Proteomes" id="UP000245946">
    <property type="component" value="Unassembled WGS sequence"/>
</dbReference>